<dbReference type="Pfam" id="PF10935">
    <property type="entry name" value="DUF2637"/>
    <property type="match status" value="1"/>
</dbReference>
<dbReference type="InterPro" id="IPR021235">
    <property type="entry name" value="DUF2637"/>
</dbReference>
<accession>A0AAU2JIS1</accession>
<evidence type="ECO:0000256" key="2">
    <source>
        <dbReference type="SAM" id="Phobius"/>
    </source>
</evidence>
<evidence type="ECO:0000313" key="3">
    <source>
        <dbReference type="EMBL" id="WTU72609.1"/>
    </source>
</evidence>
<keyword evidence="2" id="KW-0812">Transmembrane</keyword>
<proteinExistence type="predicted"/>
<organism evidence="3">
    <name type="scientific">Streptomyces sp. NBC_00049</name>
    <dbReference type="NCBI Taxonomy" id="2903617"/>
    <lineage>
        <taxon>Bacteria</taxon>
        <taxon>Bacillati</taxon>
        <taxon>Actinomycetota</taxon>
        <taxon>Actinomycetes</taxon>
        <taxon>Kitasatosporales</taxon>
        <taxon>Streptomycetaceae</taxon>
        <taxon>Streptomyces</taxon>
    </lineage>
</organism>
<keyword evidence="2" id="KW-0472">Membrane</keyword>
<dbReference type="EMBL" id="CP108264">
    <property type="protein sequence ID" value="WTU72609.1"/>
    <property type="molecule type" value="Genomic_DNA"/>
</dbReference>
<sequence>MNPFRRTNAHRQDALPRYEEFVLPHPNPATAVQVQENRRRLLEDRDGYQRTLNWVFIVVVVLIAVAGAAGSIHNITDAARHYGRSPWIGWTSWAGAEGALIIAAAVSVAASWRGQVTPLWSRAAMWAAAGYAAYLNISRPGSISAGETALLIGAPLGTALGVEGMAWNARSLLLMLTGAEQHQAEVAQRRKLVRAHRWASRAHTWETKTVRGGIARWRARNYADEMAVDDPAVIGEMRANLTAFIAADSFRPTLPVQVELHHPDAPSHDALPDTRPAPIAGPLEHPTLPLGPVANTAALPPLRALIPSPPANPTARIAPLTTYAAHDKQPTGREEVTARIPTDDLLEEDVSECEEVVQVLPQAPAPEVGQDASEGAPADESTNTKVAPGGNREADRRDPLAEHRARVAEETAAKRQAIREKWEAAKAENPELSKAAFTRMTSWSDREVYAALRGTTQN</sequence>
<reference evidence="3" key="1">
    <citation type="submission" date="2022-10" db="EMBL/GenBank/DDBJ databases">
        <title>The complete genomes of actinobacterial strains from the NBC collection.</title>
        <authorList>
            <person name="Joergensen T.S."/>
            <person name="Alvarez Arevalo M."/>
            <person name="Sterndorff E.B."/>
            <person name="Faurdal D."/>
            <person name="Vuksanovic O."/>
            <person name="Mourched A.-S."/>
            <person name="Charusanti P."/>
            <person name="Shaw S."/>
            <person name="Blin K."/>
            <person name="Weber T."/>
        </authorList>
    </citation>
    <scope>NUCLEOTIDE SEQUENCE</scope>
    <source>
        <strain evidence="3">NBC_00049</strain>
    </source>
</reference>
<protein>
    <submittedName>
        <fullName evidence="3">DUF2637 domain-containing protein</fullName>
    </submittedName>
</protein>
<feature type="transmembrane region" description="Helical" evidence="2">
    <location>
        <begin position="87"/>
        <end position="113"/>
    </location>
</feature>
<feature type="region of interest" description="Disordered" evidence="1">
    <location>
        <begin position="362"/>
        <end position="435"/>
    </location>
</feature>
<gene>
    <name evidence="3" type="ORF">OG327_04220</name>
</gene>
<keyword evidence="2" id="KW-1133">Transmembrane helix</keyword>
<feature type="transmembrane region" description="Helical" evidence="2">
    <location>
        <begin position="119"/>
        <end position="137"/>
    </location>
</feature>
<feature type="transmembrane region" description="Helical" evidence="2">
    <location>
        <begin position="54"/>
        <end position="75"/>
    </location>
</feature>
<feature type="compositionally biased region" description="Basic and acidic residues" evidence="1">
    <location>
        <begin position="392"/>
        <end position="431"/>
    </location>
</feature>
<dbReference type="AlphaFoldDB" id="A0AAU2JIS1"/>
<name>A0AAU2JIS1_9ACTN</name>
<evidence type="ECO:0000256" key="1">
    <source>
        <dbReference type="SAM" id="MobiDB-lite"/>
    </source>
</evidence>